<evidence type="ECO:0000313" key="2">
    <source>
        <dbReference type="EMBL" id="EUC39793.1"/>
    </source>
</evidence>
<keyword evidence="3" id="KW-1185">Reference proteome</keyword>
<feature type="chain" id="PRO_5004886107" evidence="1">
    <location>
        <begin position="19"/>
        <end position="138"/>
    </location>
</feature>
<dbReference type="AlphaFoldDB" id="W6YQL9"/>
<dbReference type="GeneID" id="19119621"/>
<evidence type="ECO:0000256" key="1">
    <source>
        <dbReference type="SAM" id="SignalP"/>
    </source>
</evidence>
<reference evidence="2 3" key="1">
    <citation type="journal article" date="2013" name="PLoS Genet.">
        <title>Comparative genome structure, secondary metabolite, and effector coding capacity across Cochliobolus pathogens.</title>
        <authorList>
            <person name="Condon B.J."/>
            <person name="Leng Y."/>
            <person name="Wu D."/>
            <person name="Bushley K.E."/>
            <person name="Ohm R.A."/>
            <person name="Otillar R."/>
            <person name="Martin J."/>
            <person name="Schackwitz W."/>
            <person name="Grimwood J."/>
            <person name="MohdZainudin N."/>
            <person name="Xue C."/>
            <person name="Wang R."/>
            <person name="Manning V.A."/>
            <person name="Dhillon B."/>
            <person name="Tu Z.J."/>
            <person name="Steffenson B.J."/>
            <person name="Salamov A."/>
            <person name="Sun H."/>
            <person name="Lowry S."/>
            <person name="LaButti K."/>
            <person name="Han J."/>
            <person name="Copeland A."/>
            <person name="Lindquist E."/>
            <person name="Barry K."/>
            <person name="Schmutz J."/>
            <person name="Baker S.E."/>
            <person name="Ciuffetti L.M."/>
            <person name="Grigoriev I.V."/>
            <person name="Zhong S."/>
            <person name="Turgeon B.G."/>
        </authorList>
    </citation>
    <scope>NUCLEOTIDE SEQUENCE [LARGE SCALE GENOMIC DNA]</scope>
    <source>
        <strain evidence="2 3">ATCC 44560</strain>
    </source>
</reference>
<organism evidence="2 3">
    <name type="scientific">Bipolaris oryzae ATCC 44560</name>
    <dbReference type="NCBI Taxonomy" id="930090"/>
    <lineage>
        <taxon>Eukaryota</taxon>
        <taxon>Fungi</taxon>
        <taxon>Dikarya</taxon>
        <taxon>Ascomycota</taxon>
        <taxon>Pezizomycotina</taxon>
        <taxon>Dothideomycetes</taxon>
        <taxon>Pleosporomycetidae</taxon>
        <taxon>Pleosporales</taxon>
        <taxon>Pleosporineae</taxon>
        <taxon>Pleosporaceae</taxon>
        <taxon>Bipolaris</taxon>
    </lineage>
</organism>
<name>W6YQL9_COCMI</name>
<keyword evidence="1" id="KW-0732">Signal</keyword>
<sequence>MHISSFIAFALSINAVSAVALQNNAAAPASPTSCDTCYQFPSMINCPVNGGINITQEALKQAAHDADRSGQPEDWSAADASSGHCATPRFHNIPYWATKLPNSAGTLFYALAPNGTFYFCSTMSGYRNGWPGSCTEYK</sequence>
<protein>
    <submittedName>
        <fullName evidence="2">Uncharacterized protein</fullName>
    </submittedName>
</protein>
<proteinExistence type="predicted"/>
<dbReference type="OrthoDB" id="3690554at2759"/>
<dbReference type="HOGENOM" id="CLU_161483_0_0_1"/>
<dbReference type="RefSeq" id="XP_007693685.1">
    <property type="nucleotide sequence ID" value="XM_007695495.1"/>
</dbReference>
<dbReference type="Proteomes" id="UP000054032">
    <property type="component" value="Unassembled WGS sequence"/>
</dbReference>
<dbReference type="KEGG" id="bor:COCMIDRAFT_110552"/>
<dbReference type="EMBL" id="KI964250">
    <property type="protein sequence ID" value="EUC39793.1"/>
    <property type="molecule type" value="Genomic_DNA"/>
</dbReference>
<feature type="signal peptide" evidence="1">
    <location>
        <begin position="1"/>
        <end position="18"/>
    </location>
</feature>
<gene>
    <name evidence="2" type="ORF">COCMIDRAFT_110552</name>
</gene>
<evidence type="ECO:0000313" key="3">
    <source>
        <dbReference type="Proteomes" id="UP000054032"/>
    </source>
</evidence>
<accession>W6YQL9</accession>